<feature type="region of interest" description="Disordered" evidence="1">
    <location>
        <begin position="1"/>
        <end position="26"/>
    </location>
</feature>
<reference evidence="2" key="1">
    <citation type="submission" date="2020-02" db="EMBL/GenBank/DDBJ databases">
        <authorList>
            <person name="Meier V. D."/>
        </authorList>
    </citation>
    <scope>NUCLEOTIDE SEQUENCE</scope>
    <source>
        <strain evidence="2">AVDCRST_MAG89</strain>
    </source>
</reference>
<name>A0A6J4L8Y1_9BACT</name>
<accession>A0A6J4L8Y1</accession>
<feature type="compositionally biased region" description="Basic and acidic residues" evidence="1">
    <location>
        <begin position="14"/>
        <end position="26"/>
    </location>
</feature>
<feature type="non-terminal residue" evidence="2">
    <location>
        <position position="38"/>
    </location>
</feature>
<gene>
    <name evidence="2" type="ORF">AVDCRST_MAG89-1913</name>
</gene>
<evidence type="ECO:0000313" key="2">
    <source>
        <dbReference type="EMBL" id="CAA9326265.1"/>
    </source>
</evidence>
<feature type="non-terminal residue" evidence="2">
    <location>
        <position position="1"/>
    </location>
</feature>
<evidence type="ECO:0000256" key="1">
    <source>
        <dbReference type="SAM" id="MobiDB-lite"/>
    </source>
</evidence>
<organism evidence="2">
    <name type="scientific">uncultured Gemmatimonadota bacterium</name>
    <dbReference type="NCBI Taxonomy" id="203437"/>
    <lineage>
        <taxon>Bacteria</taxon>
        <taxon>Pseudomonadati</taxon>
        <taxon>Gemmatimonadota</taxon>
        <taxon>environmental samples</taxon>
    </lineage>
</organism>
<sequence length="38" mass="4295">EADRSKRGAPGTRARPDHGRECAEEQRTRSLLLARFSL</sequence>
<dbReference type="EMBL" id="CADCTV010000406">
    <property type="protein sequence ID" value="CAA9326265.1"/>
    <property type="molecule type" value="Genomic_DNA"/>
</dbReference>
<dbReference type="AlphaFoldDB" id="A0A6J4L8Y1"/>
<protein>
    <submittedName>
        <fullName evidence="2">Uncharacterized protein</fullName>
    </submittedName>
</protein>
<proteinExistence type="predicted"/>